<feature type="compositionally biased region" description="Polar residues" evidence="1">
    <location>
        <begin position="126"/>
        <end position="163"/>
    </location>
</feature>
<proteinExistence type="predicted"/>
<dbReference type="Proteomes" id="UP000717585">
    <property type="component" value="Unassembled WGS sequence"/>
</dbReference>
<organism evidence="2 3">
    <name type="scientific">Carpediemonas membranifera</name>
    <dbReference type="NCBI Taxonomy" id="201153"/>
    <lineage>
        <taxon>Eukaryota</taxon>
        <taxon>Metamonada</taxon>
        <taxon>Carpediemonas-like organisms</taxon>
        <taxon>Carpediemonas</taxon>
    </lineage>
</organism>
<accession>A0A8J6AZD5</accession>
<evidence type="ECO:0000256" key="1">
    <source>
        <dbReference type="SAM" id="MobiDB-lite"/>
    </source>
</evidence>
<reference evidence="2" key="1">
    <citation type="submission" date="2021-05" db="EMBL/GenBank/DDBJ databases">
        <title>A free-living protist that lacks canonical eukaryotic 1 DNA replication and segregation systems.</title>
        <authorList>
            <person name="Salas-Leiva D.E."/>
            <person name="Tromer E.C."/>
            <person name="Curtis B.A."/>
            <person name="Jerlstrom-Hultqvist J."/>
            <person name="Kolisko M."/>
            <person name="Yi Z."/>
            <person name="Salas-Leiva J.S."/>
            <person name="Gallot-Lavallee L."/>
            <person name="Kops G.J.P.L."/>
            <person name="Archibald J.M."/>
            <person name="Simpson A.G.B."/>
            <person name="Roger A.J."/>
        </authorList>
    </citation>
    <scope>NUCLEOTIDE SEQUENCE</scope>
    <source>
        <strain evidence="2">BICM</strain>
    </source>
</reference>
<dbReference type="AlphaFoldDB" id="A0A8J6AZD5"/>
<evidence type="ECO:0000313" key="3">
    <source>
        <dbReference type="Proteomes" id="UP000717585"/>
    </source>
</evidence>
<keyword evidence="3" id="KW-1185">Reference proteome</keyword>
<feature type="region of interest" description="Disordered" evidence="1">
    <location>
        <begin position="126"/>
        <end position="228"/>
    </location>
</feature>
<protein>
    <submittedName>
        <fullName evidence="2">Uncharacterized protein</fullName>
    </submittedName>
</protein>
<gene>
    <name evidence="2" type="ORF">J8273_0334</name>
</gene>
<name>A0A8J6AZD5_9EUKA</name>
<sequence>MAQFREVSLPCEIYKLDASGNGWDRISPGFSEQSIDFCLENNIAGLVSLQLSPAKAGDTSSQIVLPLPMLATIGCEYARSVTGGECSNVLNLLVTEYGTQMSYSLKFQSKPDCASARDAIFSYVTSSTLQDSRPQPTTMGGSLPSFNDGQSSTATPASLQVTAKPSRAPPRPGTVTQPTKVVQDWPSHPEFTPPPDTPASHAALTPTPPHHSPSFSPARRPLQSSTHTAQGSVDFEYSHTQTHDPPARTGRMAFDSSAYRRPDPAAGATEKLRQELYDYKVRARQFKAKKLELTRRALSLFADPAGHGALEHAFNSYKRDFERYREAKAEYDARLDETIAVERSILTRGPVGSDERAWHDDWRAYVSWAEQLNAARRAGERGQSAAYVQDKGVRAQAEMVQAMGLEGAMAVMRLVAREVRSR</sequence>
<dbReference type="EMBL" id="JAHDYR010000012">
    <property type="protein sequence ID" value="KAG9395115.1"/>
    <property type="molecule type" value="Genomic_DNA"/>
</dbReference>
<evidence type="ECO:0000313" key="2">
    <source>
        <dbReference type="EMBL" id="KAG9395115.1"/>
    </source>
</evidence>
<comment type="caution">
    <text evidence="2">The sequence shown here is derived from an EMBL/GenBank/DDBJ whole genome shotgun (WGS) entry which is preliminary data.</text>
</comment>